<keyword evidence="1" id="KW-0472">Membrane</keyword>
<evidence type="ECO:0000313" key="3">
    <source>
        <dbReference type="Proteomes" id="UP000517916"/>
    </source>
</evidence>
<reference evidence="2 3" key="1">
    <citation type="submission" date="2020-08" db="EMBL/GenBank/DDBJ databases">
        <title>Genomic Encyclopedia of Archaeal and Bacterial Type Strains, Phase II (KMG-II): from individual species to whole genera.</title>
        <authorList>
            <person name="Goeker M."/>
        </authorList>
    </citation>
    <scope>NUCLEOTIDE SEQUENCE [LARGE SCALE GENOMIC DNA]</scope>
    <source>
        <strain evidence="2 3">DSM 43850</strain>
    </source>
</reference>
<sequence length="38" mass="4163">MTRSRDHKPRPVLRALVSGAAAGLVRALITLARDHLGW</sequence>
<feature type="transmembrane region" description="Helical" evidence="1">
    <location>
        <begin position="12"/>
        <end position="32"/>
    </location>
</feature>
<keyword evidence="1" id="KW-1133">Transmembrane helix</keyword>
<evidence type="ECO:0000313" key="2">
    <source>
        <dbReference type="EMBL" id="MBA8925066.1"/>
    </source>
</evidence>
<protein>
    <submittedName>
        <fullName evidence="2">Uncharacterized protein</fullName>
    </submittedName>
</protein>
<accession>A0ABR6BDX7</accession>
<dbReference type="Proteomes" id="UP000517916">
    <property type="component" value="Unassembled WGS sequence"/>
</dbReference>
<keyword evidence="1" id="KW-0812">Transmembrane</keyword>
<proteinExistence type="predicted"/>
<dbReference type="EMBL" id="JACJID010000002">
    <property type="protein sequence ID" value="MBA8925066.1"/>
    <property type="molecule type" value="Genomic_DNA"/>
</dbReference>
<gene>
    <name evidence="2" type="ORF">BC739_002265</name>
</gene>
<evidence type="ECO:0000256" key="1">
    <source>
        <dbReference type="SAM" id="Phobius"/>
    </source>
</evidence>
<organism evidence="2 3">
    <name type="scientific">Kutzneria viridogrisea</name>
    <dbReference type="NCBI Taxonomy" id="47990"/>
    <lineage>
        <taxon>Bacteria</taxon>
        <taxon>Bacillati</taxon>
        <taxon>Actinomycetota</taxon>
        <taxon>Actinomycetes</taxon>
        <taxon>Pseudonocardiales</taxon>
        <taxon>Pseudonocardiaceae</taxon>
        <taxon>Kutzneria</taxon>
    </lineage>
</organism>
<keyword evidence="3" id="KW-1185">Reference proteome</keyword>
<comment type="caution">
    <text evidence="2">The sequence shown here is derived from an EMBL/GenBank/DDBJ whole genome shotgun (WGS) entry which is preliminary data.</text>
</comment>
<name>A0ABR6BDX7_9PSEU</name>